<reference evidence="1 2" key="1">
    <citation type="journal article" date="2019" name="Commun. Biol.">
        <title>The bagworm genome reveals a unique fibroin gene that provides high tensile strength.</title>
        <authorList>
            <person name="Kono N."/>
            <person name="Nakamura H."/>
            <person name="Ohtoshi R."/>
            <person name="Tomita M."/>
            <person name="Numata K."/>
            <person name="Arakawa K."/>
        </authorList>
    </citation>
    <scope>NUCLEOTIDE SEQUENCE [LARGE SCALE GENOMIC DNA]</scope>
</reference>
<comment type="caution">
    <text evidence="1">The sequence shown here is derived from an EMBL/GenBank/DDBJ whole genome shotgun (WGS) entry which is preliminary data.</text>
</comment>
<gene>
    <name evidence="1" type="ORF">EVAR_78767_1</name>
</gene>
<evidence type="ECO:0000313" key="1">
    <source>
        <dbReference type="EMBL" id="GBP08282.1"/>
    </source>
</evidence>
<dbReference type="Proteomes" id="UP000299102">
    <property type="component" value="Unassembled WGS sequence"/>
</dbReference>
<organism evidence="1 2">
    <name type="scientific">Eumeta variegata</name>
    <name type="common">Bagworm moth</name>
    <name type="synonym">Eumeta japonica</name>
    <dbReference type="NCBI Taxonomy" id="151549"/>
    <lineage>
        <taxon>Eukaryota</taxon>
        <taxon>Metazoa</taxon>
        <taxon>Ecdysozoa</taxon>
        <taxon>Arthropoda</taxon>
        <taxon>Hexapoda</taxon>
        <taxon>Insecta</taxon>
        <taxon>Pterygota</taxon>
        <taxon>Neoptera</taxon>
        <taxon>Endopterygota</taxon>
        <taxon>Lepidoptera</taxon>
        <taxon>Glossata</taxon>
        <taxon>Ditrysia</taxon>
        <taxon>Tineoidea</taxon>
        <taxon>Psychidae</taxon>
        <taxon>Oiketicinae</taxon>
        <taxon>Eumeta</taxon>
    </lineage>
</organism>
<keyword evidence="2" id="KW-1185">Reference proteome</keyword>
<name>A0A4C1T1I5_EUMVA</name>
<dbReference type="AlphaFoldDB" id="A0A4C1T1I5"/>
<dbReference type="EMBL" id="BGZK01000030">
    <property type="protein sequence ID" value="GBP08282.1"/>
    <property type="molecule type" value="Genomic_DNA"/>
</dbReference>
<protein>
    <submittedName>
        <fullName evidence="1">Uncharacterized protein</fullName>
    </submittedName>
</protein>
<sequence>MRINRDFDETSQHYVKFHQNPYSHMKVRHRLQFMKTPAFSRCFARVNVGKRETLPISKPRSVEPRAKASNVLDSIIKIALSLTCFKADTGPVFGYKNYANLGLSTFYDRGPVSNLLLCGLHAD</sequence>
<accession>A0A4C1T1I5</accession>
<proteinExistence type="predicted"/>
<evidence type="ECO:0000313" key="2">
    <source>
        <dbReference type="Proteomes" id="UP000299102"/>
    </source>
</evidence>